<feature type="transmembrane region" description="Helical" evidence="1">
    <location>
        <begin position="97"/>
        <end position="117"/>
    </location>
</feature>
<evidence type="ECO:0000256" key="1">
    <source>
        <dbReference type="SAM" id="Phobius"/>
    </source>
</evidence>
<dbReference type="RefSeq" id="WP_099521806.1">
    <property type="nucleotide sequence ID" value="NZ_CP016808.1"/>
</dbReference>
<feature type="transmembrane region" description="Helical" evidence="1">
    <location>
        <begin position="123"/>
        <end position="142"/>
    </location>
</feature>
<name>A0A1B2DTF0_9BACL</name>
<proteinExistence type="predicted"/>
<dbReference type="AlphaFoldDB" id="A0A1B2DTF0"/>
<dbReference type="EMBL" id="CP016808">
    <property type="protein sequence ID" value="ANY70981.1"/>
    <property type="molecule type" value="Genomic_DNA"/>
</dbReference>
<sequence>MSEIIKNENNFVGYEYKDITVKRAKESLYADGYTHFGWMMEGTSTPIQSVGAVTMKYKRDRNIRNKAELTRLQRQFEACVKDIERLERSITMAASTAAYVVGVAGTGLMAGSTFAYLAGMLPLTIILAVLGLTGWIIPYYGYSSIRKKKTDKVAPFIDKKYDEIYEVCQKGNSLLAK</sequence>
<accession>A0A1B2DTF0</accession>
<reference evidence="2" key="1">
    <citation type="submission" date="2016-08" db="EMBL/GenBank/DDBJ databases">
        <title>Complete Genome Seqeunce of Paenibacillus sp. BIHB 4019 from tea rhizoplane.</title>
        <authorList>
            <person name="Thakur R."/>
            <person name="Swarnkar M.K."/>
            <person name="Gulati A."/>
        </authorList>
    </citation>
    <scope>NUCLEOTIDE SEQUENCE [LARGE SCALE GENOMIC DNA]</scope>
    <source>
        <strain evidence="2">BIHB4019</strain>
    </source>
</reference>
<gene>
    <name evidence="2" type="ORF">BBD42_25180</name>
</gene>
<organism evidence="2">
    <name type="scientific">Paenibacillus sp. BIHB 4019</name>
    <dbReference type="NCBI Taxonomy" id="1870819"/>
    <lineage>
        <taxon>Bacteria</taxon>
        <taxon>Bacillati</taxon>
        <taxon>Bacillota</taxon>
        <taxon>Bacilli</taxon>
        <taxon>Bacillales</taxon>
        <taxon>Paenibacillaceae</taxon>
        <taxon>Paenibacillus</taxon>
    </lineage>
</organism>
<keyword evidence="1" id="KW-0812">Transmembrane</keyword>
<protein>
    <submittedName>
        <fullName evidence="2">Uncharacterized protein</fullName>
    </submittedName>
</protein>
<evidence type="ECO:0000313" key="2">
    <source>
        <dbReference type="EMBL" id="ANY70981.1"/>
    </source>
</evidence>
<keyword evidence="1" id="KW-0472">Membrane</keyword>
<keyword evidence="1" id="KW-1133">Transmembrane helix</keyword>